<accession>A0A0E0D1I0</accession>
<dbReference type="EnsemblPlants" id="OMERI03G18000.1">
    <property type="protein sequence ID" value="OMERI03G18000.1"/>
    <property type="gene ID" value="OMERI03G18000"/>
</dbReference>
<keyword evidence="2" id="KW-1185">Reference proteome</keyword>
<dbReference type="Proteomes" id="UP000008021">
    <property type="component" value="Chromosome 3"/>
</dbReference>
<organism evidence="1">
    <name type="scientific">Oryza meridionalis</name>
    <dbReference type="NCBI Taxonomy" id="40149"/>
    <lineage>
        <taxon>Eukaryota</taxon>
        <taxon>Viridiplantae</taxon>
        <taxon>Streptophyta</taxon>
        <taxon>Embryophyta</taxon>
        <taxon>Tracheophyta</taxon>
        <taxon>Spermatophyta</taxon>
        <taxon>Magnoliopsida</taxon>
        <taxon>Liliopsida</taxon>
        <taxon>Poales</taxon>
        <taxon>Poaceae</taxon>
        <taxon>BOP clade</taxon>
        <taxon>Oryzoideae</taxon>
        <taxon>Oryzeae</taxon>
        <taxon>Oryzinae</taxon>
        <taxon>Oryza</taxon>
    </lineage>
</organism>
<sequence length="165" mass="18392">MRLWWESVWWERVDMWSVAGVRVARGELCMDSRCLGAWHRRVTAAASGSTTARDGGAGAGIPDALLQRIFLQLDSALSLIRAAAAWTRTEAYTVGSYHVADNPYYQWRRRRHGGDDGAAFFFVQSTDVDWRHFSLDFIPDAKSWHVVDGVSSVVVLAKTRTGGSS</sequence>
<dbReference type="HOGENOM" id="CLU_1613443_0_0_1"/>
<evidence type="ECO:0000313" key="1">
    <source>
        <dbReference type="EnsemblPlants" id="OMERI03G18000.1"/>
    </source>
</evidence>
<dbReference type="AlphaFoldDB" id="A0A0E0D1I0"/>
<name>A0A0E0D1I0_9ORYZ</name>
<reference evidence="1" key="2">
    <citation type="submission" date="2018-05" db="EMBL/GenBank/DDBJ databases">
        <title>OmerRS3 (Oryza meridionalis Reference Sequence Version 3).</title>
        <authorList>
            <person name="Zhang J."/>
            <person name="Kudrna D."/>
            <person name="Lee S."/>
            <person name="Talag J."/>
            <person name="Welchert J."/>
            <person name="Wing R.A."/>
        </authorList>
    </citation>
    <scope>NUCLEOTIDE SEQUENCE [LARGE SCALE GENOMIC DNA]</scope>
    <source>
        <strain evidence="1">cv. OR44</strain>
    </source>
</reference>
<evidence type="ECO:0008006" key="3">
    <source>
        <dbReference type="Google" id="ProtNLM"/>
    </source>
</evidence>
<proteinExistence type="predicted"/>
<dbReference type="Gramene" id="OMERI03G18000.1">
    <property type="protein sequence ID" value="OMERI03G18000.1"/>
    <property type="gene ID" value="OMERI03G18000"/>
</dbReference>
<protein>
    <recommendedName>
        <fullName evidence="3">F-box domain-containing protein</fullName>
    </recommendedName>
</protein>
<evidence type="ECO:0000313" key="2">
    <source>
        <dbReference type="Proteomes" id="UP000008021"/>
    </source>
</evidence>
<reference evidence="1" key="1">
    <citation type="submission" date="2015-04" db="UniProtKB">
        <authorList>
            <consortium name="EnsemblPlants"/>
        </authorList>
    </citation>
    <scope>IDENTIFICATION</scope>
</reference>